<keyword evidence="3" id="KW-1185">Reference proteome</keyword>
<name>A0AAJ0FG23_9PEZI</name>
<organism evidence="2 3">
    <name type="scientific">Echria macrotheca</name>
    <dbReference type="NCBI Taxonomy" id="438768"/>
    <lineage>
        <taxon>Eukaryota</taxon>
        <taxon>Fungi</taxon>
        <taxon>Dikarya</taxon>
        <taxon>Ascomycota</taxon>
        <taxon>Pezizomycotina</taxon>
        <taxon>Sordariomycetes</taxon>
        <taxon>Sordariomycetidae</taxon>
        <taxon>Sordariales</taxon>
        <taxon>Schizotheciaceae</taxon>
        <taxon>Echria</taxon>
    </lineage>
</organism>
<evidence type="ECO:0000313" key="3">
    <source>
        <dbReference type="Proteomes" id="UP001239445"/>
    </source>
</evidence>
<feature type="region of interest" description="Disordered" evidence="1">
    <location>
        <begin position="57"/>
        <end position="80"/>
    </location>
</feature>
<gene>
    <name evidence="2" type="ORF">QBC47DRAFT_7885</name>
</gene>
<evidence type="ECO:0000313" key="2">
    <source>
        <dbReference type="EMBL" id="KAK1760529.1"/>
    </source>
</evidence>
<protein>
    <submittedName>
        <fullName evidence="2">Uncharacterized protein</fullName>
    </submittedName>
</protein>
<proteinExistence type="predicted"/>
<feature type="compositionally biased region" description="Basic and acidic residues" evidence="1">
    <location>
        <begin position="32"/>
        <end position="42"/>
    </location>
</feature>
<reference evidence="2" key="1">
    <citation type="submission" date="2023-06" db="EMBL/GenBank/DDBJ databases">
        <title>Genome-scale phylogeny and comparative genomics of the fungal order Sordariales.</title>
        <authorList>
            <consortium name="Lawrence Berkeley National Laboratory"/>
            <person name="Hensen N."/>
            <person name="Bonometti L."/>
            <person name="Westerberg I."/>
            <person name="Brannstrom I.O."/>
            <person name="Guillou S."/>
            <person name="Cros-Aarteil S."/>
            <person name="Calhoun S."/>
            <person name="Haridas S."/>
            <person name="Kuo A."/>
            <person name="Mondo S."/>
            <person name="Pangilinan J."/>
            <person name="Riley R."/>
            <person name="Labutti K."/>
            <person name="Andreopoulos B."/>
            <person name="Lipzen A."/>
            <person name="Chen C."/>
            <person name="Yanf M."/>
            <person name="Daum C."/>
            <person name="Ng V."/>
            <person name="Clum A."/>
            <person name="Steindorff A."/>
            <person name="Ohm R."/>
            <person name="Martin F."/>
            <person name="Silar P."/>
            <person name="Natvig D."/>
            <person name="Lalanne C."/>
            <person name="Gautier V."/>
            <person name="Ament-Velasquez S.L."/>
            <person name="Kruys A."/>
            <person name="Hutchinson M.I."/>
            <person name="Powell A.J."/>
            <person name="Barry K."/>
            <person name="Miller A.N."/>
            <person name="Grigoriev I.V."/>
            <person name="Debuchy R."/>
            <person name="Gladieux P."/>
            <person name="Thoren M.H."/>
            <person name="Johannesson H."/>
        </authorList>
    </citation>
    <scope>NUCLEOTIDE SEQUENCE</scope>
    <source>
        <strain evidence="2">PSN4</strain>
    </source>
</reference>
<dbReference type="EMBL" id="MU839827">
    <property type="protein sequence ID" value="KAK1760529.1"/>
    <property type="molecule type" value="Genomic_DNA"/>
</dbReference>
<feature type="region of interest" description="Disordered" evidence="1">
    <location>
        <begin position="20"/>
        <end position="42"/>
    </location>
</feature>
<accession>A0AAJ0FG23</accession>
<evidence type="ECO:0000256" key="1">
    <source>
        <dbReference type="SAM" id="MobiDB-lite"/>
    </source>
</evidence>
<dbReference type="AlphaFoldDB" id="A0AAJ0FG23"/>
<comment type="caution">
    <text evidence="2">The sequence shown here is derived from an EMBL/GenBank/DDBJ whole genome shotgun (WGS) entry which is preliminary data.</text>
</comment>
<sequence>MNLRLLRALTDRTDGSIRYGLRRPSIGQQADEGSREGKSGRHTAECVLSESRYDAPSQWSRQARERLSGPALYRENGNPSRPRDLRFSGLLYPPSRMCRANLGHRSSKFGAVRMPLCHCGCADGPRTVYQVGGEARSRRQHCEPCSVVDCGVVRSGMTGLDFSGESGKWREILDSGAENCFGHDAVHERDLQNPSKNLGQVFSTGT</sequence>
<dbReference type="Proteomes" id="UP001239445">
    <property type="component" value="Unassembled WGS sequence"/>
</dbReference>